<reference evidence="8" key="1">
    <citation type="submission" date="2016-06" db="UniProtKB">
        <authorList>
            <consortium name="WormBaseParasite"/>
        </authorList>
    </citation>
    <scope>IDENTIFICATION</scope>
</reference>
<dbReference type="PANTHER" id="PTHR48025:SF1">
    <property type="entry name" value="RRM DOMAIN-CONTAINING PROTEIN"/>
    <property type="match status" value="1"/>
</dbReference>
<reference evidence="6 7" key="2">
    <citation type="submission" date="2018-08" db="EMBL/GenBank/DDBJ databases">
        <authorList>
            <person name="Laetsch R D."/>
            <person name="Stevens L."/>
            <person name="Kumar S."/>
            <person name="Blaxter L. M."/>
        </authorList>
    </citation>
    <scope>NUCLEOTIDE SEQUENCE [LARGE SCALE GENOMIC DNA]</scope>
</reference>
<dbReference type="PROSITE" id="PS50102">
    <property type="entry name" value="RRM"/>
    <property type="match status" value="2"/>
</dbReference>
<dbReference type="InterPro" id="IPR000504">
    <property type="entry name" value="RRM_dom"/>
</dbReference>
<evidence type="ECO:0000256" key="1">
    <source>
        <dbReference type="ARBA" id="ARBA00022884"/>
    </source>
</evidence>
<dbReference type="Pfam" id="PF00076">
    <property type="entry name" value="RRM_1"/>
    <property type="match status" value="2"/>
</dbReference>
<dbReference type="InterPro" id="IPR050502">
    <property type="entry name" value="Euk_RNA-bind_prot"/>
</dbReference>
<evidence type="ECO:0000313" key="8">
    <source>
        <dbReference type="WBParaSite" id="nOo.2.0.1.t00740-RA"/>
    </source>
</evidence>
<keyword evidence="7" id="KW-1185">Reference proteome</keyword>
<evidence type="ECO:0000256" key="3">
    <source>
        <dbReference type="SAM" id="MobiDB-lite"/>
    </source>
</evidence>
<dbReference type="GO" id="GO:0003729">
    <property type="term" value="F:mRNA binding"/>
    <property type="evidence" value="ECO:0007669"/>
    <property type="project" value="TreeGrafter"/>
</dbReference>
<feature type="compositionally biased region" description="Low complexity" evidence="3">
    <location>
        <begin position="310"/>
        <end position="320"/>
    </location>
</feature>
<feature type="domain" description="RRM" evidence="5">
    <location>
        <begin position="335"/>
        <end position="419"/>
    </location>
</feature>
<accession>A0A182DYJ1</accession>
<feature type="region of interest" description="Disordered" evidence="3">
    <location>
        <begin position="296"/>
        <end position="320"/>
    </location>
</feature>
<dbReference type="STRING" id="42157.A0A182DYJ1"/>
<proteinExistence type="predicted"/>
<evidence type="ECO:0000313" key="6">
    <source>
        <dbReference type="EMBL" id="VDK62765.1"/>
    </source>
</evidence>
<dbReference type="EMBL" id="UYRW01000079">
    <property type="protein sequence ID" value="VDK62765.1"/>
    <property type="molecule type" value="Genomic_DNA"/>
</dbReference>
<feature type="chain" id="PRO_5043137240" evidence="4">
    <location>
        <begin position="23"/>
        <end position="560"/>
    </location>
</feature>
<organism evidence="8">
    <name type="scientific">Onchocerca ochengi</name>
    <name type="common">Filarial nematode worm</name>
    <dbReference type="NCBI Taxonomy" id="42157"/>
    <lineage>
        <taxon>Eukaryota</taxon>
        <taxon>Metazoa</taxon>
        <taxon>Ecdysozoa</taxon>
        <taxon>Nematoda</taxon>
        <taxon>Chromadorea</taxon>
        <taxon>Rhabditida</taxon>
        <taxon>Spirurina</taxon>
        <taxon>Spiruromorpha</taxon>
        <taxon>Filarioidea</taxon>
        <taxon>Onchocercidae</taxon>
        <taxon>Onchocerca</taxon>
    </lineage>
</organism>
<protein>
    <submittedName>
        <fullName evidence="8">RRM domain-containing protein</fullName>
    </submittedName>
</protein>
<feature type="signal peptide" evidence="4">
    <location>
        <begin position="1"/>
        <end position="22"/>
    </location>
</feature>
<feature type="compositionally biased region" description="Basic and acidic residues" evidence="3">
    <location>
        <begin position="255"/>
        <end position="271"/>
    </location>
</feature>
<dbReference type="Pfam" id="PF17818">
    <property type="entry name" value="KCT2"/>
    <property type="match status" value="1"/>
</dbReference>
<evidence type="ECO:0000259" key="5">
    <source>
        <dbReference type="PROSITE" id="PS50102"/>
    </source>
</evidence>
<dbReference type="SMART" id="SM00360">
    <property type="entry name" value="RRM"/>
    <property type="match status" value="2"/>
</dbReference>
<dbReference type="Gene3D" id="3.30.70.330">
    <property type="match status" value="2"/>
</dbReference>
<sequence length="560" mass="63280">MGFQWFLLLLFCFLYDWLFTNGSDSLKEINGTKLPDPMIQKNQMVQATVTWISAGTKNNTNNMTILTSSMPLQVQHAPSPAALAGVAQVVPARTAQTSTRQVFLTSTNRQQLKQEHLGLQTSSGFTDLSSPLQAFAGIDEFDEPEDTHFLYYIVVFGAIIVCLYVASHNKKKILGFLFTLRSFIIEGRRPSSSTRRATHRYRRLSQHDDSGFDPMNVTYSNHLTWCILRMESITGYYPGAVSNLLVKKGSNTATDGKDRKRKKENESRKNESVTLFKKRINKSQCFQLPTGEKKLQPKSVGLNGTDDLTSGSSLRESSSCEMKMKKEVTMEENIRTVFVGNAPLSSTRKGIKKLFSQFGIVESVRLHYIASNEKITKKRNIPSDVRSLTFYVKFKDAKSTEAALALNGEKYDGNLLRVDSCCTKRKYSSRTTVFVGNLPYDVSENELIAHFETSGNVSFVRIVRDSKTGSGKGFAFVAFKESEAVQFALQLDGSIFKRRRLRVKRVQKKNKIRSETYQHSVRAVSTQRTRHMPFDRSIKSISKKKVRKGGKRKVKNSIMT</sequence>
<evidence type="ECO:0000256" key="4">
    <source>
        <dbReference type="SAM" id="SignalP"/>
    </source>
</evidence>
<feature type="domain" description="RRM" evidence="5">
    <location>
        <begin position="431"/>
        <end position="508"/>
    </location>
</feature>
<evidence type="ECO:0000313" key="7">
    <source>
        <dbReference type="Proteomes" id="UP000271087"/>
    </source>
</evidence>
<dbReference type="InterPro" id="IPR012677">
    <property type="entry name" value="Nucleotide-bd_a/b_plait_sf"/>
</dbReference>
<dbReference type="InterPro" id="IPR034221">
    <property type="entry name" value="RBM34_RRM2"/>
</dbReference>
<dbReference type="WBParaSite" id="nOo.2.0.1.t00740-RA">
    <property type="protein sequence ID" value="nOo.2.0.1.t00740-RA"/>
    <property type="gene ID" value="nOo.2.0.1.g00740"/>
</dbReference>
<dbReference type="CDD" id="cd12395">
    <property type="entry name" value="RRM2_RBM34"/>
    <property type="match status" value="1"/>
</dbReference>
<dbReference type="PANTHER" id="PTHR48025">
    <property type="entry name" value="OS02G0815200 PROTEIN"/>
    <property type="match status" value="1"/>
</dbReference>
<name>A0A182DYJ1_ONCOC</name>
<keyword evidence="1 2" id="KW-0694">RNA-binding</keyword>
<dbReference type="AlphaFoldDB" id="A0A182DYJ1"/>
<evidence type="ECO:0000256" key="2">
    <source>
        <dbReference type="PROSITE-ProRule" id="PRU00176"/>
    </source>
</evidence>
<feature type="region of interest" description="Disordered" evidence="3">
    <location>
        <begin position="250"/>
        <end position="272"/>
    </location>
</feature>
<dbReference type="Proteomes" id="UP000271087">
    <property type="component" value="Unassembled WGS sequence"/>
</dbReference>
<dbReference type="InterPro" id="IPR035979">
    <property type="entry name" value="RBD_domain_sf"/>
</dbReference>
<dbReference type="SUPFAM" id="SSF54928">
    <property type="entry name" value="RNA-binding domain, RBD"/>
    <property type="match status" value="2"/>
</dbReference>
<dbReference type="OrthoDB" id="442677at2759"/>
<keyword evidence="4" id="KW-0732">Signal</keyword>
<gene>
    <name evidence="6" type="ORF">NOO_LOCUS740</name>
</gene>